<protein>
    <submittedName>
        <fullName evidence="2">Ovule protein</fullName>
    </submittedName>
</protein>
<dbReference type="eggNOG" id="ENOG502TJNM">
    <property type="taxonomic scope" value="Eukaryota"/>
</dbReference>
<evidence type="ECO:0000256" key="1">
    <source>
        <dbReference type="SAM" id="MobiDB-lite"/>
    </source>
</evidence>
<accession>Q94242</accession>
<evidence type="ECO:0000313" key="4">
    <source>
        <dbReference type="WormBase" id="F55A4.7"/>
    </source>
</evidence>
<dbReference type="EMBL" id="BX284606">
    <property type="protein sequence ID" value="CCD62877.1"/>
    <property type="molecule type" value="Genomic_DNA"/>
</dbReference>
<dbReference type="InterPro" id="IPR000557">
    <property type="entry name" value="Calponin_repeat"/>
</dbReference>
<dbReference type="CTD" id="186275"/>
<reference evidence="2 3" key="1">
    <citation type="journal article" date="1998" name="Science">
        <title>Genome sequence of the nematode C. elegans: a platform for investigating biology.</title>
        <authorList>
            <consortium name="The C. elegans sequencing consortium"/>
            <person name="Sulson J.E."/>
            <person name="Waterston R."/>
        </authorList>
    </citation>
    <scope>NUCLEOTIDE SEQUENCE [LARGE SCALE GENOMIC DNA]</scope>
    <source>
        <strain evidence="2 3">Bristol N2</strain>
    </source>
</reference>
<name>Q94242_CAEEL</name>
<organism evidence="2 3">
    <name type="scientific">Caenorhabditis elegans</name>
    <dbReference type="NCBI Taxonomy" id="6239"/>
    <lineage>
        <taxon>Eukaryota</taxon>
        <taxon>Metazoa</taxon>
        <taxon>Ecdysozoa</taxon>
        <taxon>Nematoda</taxon>
        <taxon>Chromadorea</taxon>
        <taxon>Rhabditida</taxon>
        <taxon>Rhabditina</taxon>
        <taxon>Rhabditomorpha</taxon>
        <taxon>Rhabditoidea</taxon>
        <taxon>Rhabditidae</taxon>
        <taxon>Peloderinae</taxon>
        <taxon>Caenorhabditis</taxon>
    </lineage>
</organism>
<dbReference type="AGR" id="WB:WBGene00018859"/>
<dbReference type="OrthoDB" id="5827459at2759"/>
<dbReference type="InParanoid" id="Q94242"/>
<dbReference type="Proteomes" id="UP000001940">
    <property type="component" value="Chromosome X"/>
</dbReference>
<feature type="region of interest" description="Disordered" evidence="1">
    <location>
        <begin position="77"/>
        <end position="131"/>
    </location>
</feature>
<evidence type="ECO:0007829" key="5">
    <source>
        <dbReference type="PeptideAtlas" id="Q94242"/>
    </source>
</evidence>
<sequence>MQNETEYAKKQAEKHKRKIILPSYISWEYGSNKFASQKGQPAFGTNRNTKLNNDSDVQFWKKNDKVIYEYVKVDEDTEDVEKSEEDKACSAPSSSMPKFEAQHNTDGNDQQYKAWIGGQSTTFTPAESRQI</sequence>
<dbReference type="WormBase" id="F55A4.7">
    <property type="protein sequence ID" value="CE42121"/>
    <property type="gene ID" value="WBGene00018859"/>
</dbReference>
<gene>
    <name evidence="2" type="ORF">CELE_F55A4.7</name>
    <name evidence="2 4" type="ORF">F55A4.7</name>
</gene>
<evidence type="ECO:0000313" key="3">
    <source>
        <dbReference type="Proteomes" id="UP000001940"/>
    </source>
</evidence>
<evidence type="ECO:0000313" key="2">
    <source>
        <dbReference type="EMBL" id="CCD62877.1"/>
    </source>
</evidence>
<dbReference type="PROSITE" id="PS51122">
    <property type="entry name" value="CALPONIN_2"/>
    <property type="match status" value="1"/>
</dbReference>
<proteinExistence type="evidence at protein level"/>
<dbReference type="FunCoup" id="Q94242">
    <property type="interactions" value="232"/>
</dbReference>
<dbReference type="KEGG" id="cel:CELE_F55A4.7"/>
<dbReference type="RefSeq" id="NP_508199.2">
    <property type="nucleotide sequence ID" value="NM_075798.3"/>
</dbReference>
<keyword evidence="3" id="KW-1185">Reference proteome</keyword>
<dbReference type="Pfam" id="PF00402">
    <property type="entry name" value="Calponin"/>
    <property type="match status" value="1"/>
</dbReference>
<dbReference type="HOGENOM" id="CLU_1929473_0_0_1"/>
<dbReference type="AlphaFoldDB" id="Q94242"/>
<dbReference type="Bgee" id="WBGene00018859">
    <property type="expression patterns" value="Expressed in larva and 2 other cell types or tissues"/>
</dbReference>
<dbReference type="UCSC" id="F55A4.7">
    <property type="organism name" value="c. elegans"/>
</dbReference>
<dbReference type="GeneID" id="186275"/>
<feature type="compositionally biased region" description="Polar residues" evidence="1">
    <location>
        <begin position="118"/>
        <end position="131"/>
    </location>
</feature>
<dbReference type="PeptideAtlas" id="Q94242"/>
<dbReference type="PaxDb" id="6239-F55A4.7"/>
<feature type="compositionally biased region" description="Polar residues" evidence="1">
    <location>
        <begin position="91"/>
        <end position="111"/>
    </location>
</feature>
<keyword evidence="5" id="KW-1267">Proteomics identification</keyword>
<dbReference type="OMA" id="MQNETEY"/>